<protein>
    <submittedName>
        <fullName evidence="3">Regulator of nucleoside diphosphate kinase</fullName>
    </submittedName>
</protein>
<feature type="domain" description="Transcription elongation factor GreA/GreB C-terminal" evidence="1">
    <location>
        <begin position="53"/>
        <end position="128"/>
    </location>
</feature>
<dbReference type="GO" id="GO:0070063">
    <property type="term" value="F:RNA polymerase binding"/>
    <property type="evidence" value="ECO:0007669"/>
    <property type="project" value="InterPro"/>
</dbReference>
<dbReference type="GO" id="GO:0016301">
    <property type="term" value="F:kinase activity"/>
    <property type="evidence" value="ECO:0007669"/>
    <property type="project" value="UniProtKB-KW"/>
</dbReference>
<keyword evidence="3" id="KW-0418">Kinase</keyword>
<keyword evidence="3" id="KW-0808">Transferase</keyword>
<dbReference type="Gene3D" id="1.10.286.20">
    <property type="match status" value="1"/>
</dbReference>
<dbReference type="Pfam" id="PF14760">
    <property type="entry name" value="Rnk_N"/>
    <property type="match status" value="1"/>
</dbReference>
<dbReference type="InterPro" id="IPR036953">
    <property type="entry name" value="GreA/GreB_C_sf"/>
</dbReference>
<dbReference type="GO" id="GO:0006354">
    <property type="term" value="P:DNA-templated transcription elongation"/>
    <property type="evidence" value="ECO:0007669"/>
    <property type="project" value="TreeGrafter"/>
</dbReference>
<evidence type="ECO:0000313" key="3">
    <source>
        <dbReference type="EMBL" id="KGM06266.1"/>
    </source>
</evidence>
<dbReference type="EMBL" id="JRQD01000005">
    <property type="protein sequence ID" value="KGM06266.1"/>
    <property type="molecule type" value="Genomic_DNA"/>
</dbReference>
<organism evidence="3 4">
    <name type="scientific">Methylophaga thiooxydans</name>
    <dbReference type="NCBI Taxonomy" id="392484"/>
    <lineage>
        <taxon>Bacteria</taxon>
        <taxon>Pseudomonadati</taxon>
        <taxon>Pseudomonadota</taxon>
        <taxon>Gammaproteobacteria</taxon>
        <taxon>Thiotrichales</taxon>
        <taxon>Piscirickettsiaceae</taxon>
        <taxon>Methylophaga</taxon>
    </lineage>
</organism>
<dbReference type="PANTHER" id="PTHR30437:SF5">
    <property type="entry name" value="REGULATOR OF NUCLEOSIDE DIPHOSPHATE KINASE"/>
    <property type="match status" value="1"/>
</dbReference>
<dbReference type="SUPFAM" id="SSF54534">
    <property type="entry name" value="FKBP-like"/>
    <property type="match status" value="1"/>
</dbReference>
<sequence>MNALQPEIVISELDLNRIEQILTTLSHSELEKVATLEDELERADVVEPVAIPGNVVTMNSTVKFSVSSSQQTFCLTLVYPKDMTNDGKTISILAPAGSAMLGLLEGDEIEWPTPDGKPMKVKVEEILYQPERAGEFHR</sequence>
<comment type="caution">
    <text evidence="3">The sequence shown here is derived from an EMBL/GenBank/DDBJ whole genome shotgun (WGS) entry which is preliminary data.</text>
</comment>
<dbReference type="RefSeq" id="WP_036315036.1">
    <property type="nucleotide sequence ID" value="NZ_JRQD01000005.1"/>
</dbReference>
<dbReference type="Gene3D" id="3.10.50.30">
    <property type="entry name" value="Transcription elongation factor, GreA/GreB, C-terminal domain"/>
    <property type="match status" value="1"/>
</dbReference>
<dbReference type="InterPro" id="IPR001437">
    <property type="entry name" value="Tscrpt_elong_fac_GreA/B_C"/>
</dbReference>
<dbReference type="GO" id="GO:0003677">
    <property type="term" value="F:DNA binding"/>
    <property type="evidence" value="ECO:0007669"/>
    <property type="project" value="InterPro"/>
</dbReference>
<dbReference type="GO" id="GO:0032784">
    <property type="term" value="P:regulation of DNA-templated transcription elongation"/>
    <property type="evidence" value="ECO:0007669"/>
    <property type="project" value="InterPro"/>
</dbReference>
<proteinExistence type="predicted"/>
<dbReference type="FunFam" id="3.10.50.30:FF:000002">
    <property type="entry name" value="Regulator of nucleoside diphosphate kinase"/>
    <property type="match status" value="1"/>
</dbReference>
<evidence type="ECO:0000259" key="2">
    <source>
        <dbReference type="Pfam" id="PF14760"/>
    </source>
</evidence>
<feature type="domain" description="Regulator of nucleoside diphosphate kinase N-terminal" evidence="2">
    <location>
        <begin position="6"/>
        <end position="46"/>
    </location>
</feature>
<gene>
    <name evidence="3" type="ORF">LP43_2140</name>
</gene>
<dbReference type="InterPro" id="IPR023459">
    <property type="entry name" value="Tscrpt_elong_fac_GreA/B_fam"/>
</dbReference>
<reference evidence="3 4" key="1">
    <citation type="submission" date="2014-09" db="EMBL/GenBank/DDBJ databases">
        <authorList>
            <person name="Grob C."/>
            <person name="Taubert M."/>
            <person name="Howat A.M."/>
            <person name="Burns O.J."/>
            <person name="Dixon J.L."/>
            <person name="Chen Y."/>
            <person name="Murrell J.C."/>
        </authorList>
    </citation>
    <scope>NUCLEOTIDE SEQUENCE [LARGE SCALE GENOMIC DNA]</scope>
    <source>
        <strain evidence="3">L4</strain>
    </source>
</reference>
<dbReference type="NCBIfam" id="NF004396">
    <property type="entry name" value="PRK05753.1"/>
    <property type="match status" value="1"/>
</dbReference>
<name>A0A0A0BEC2_9GAMM</name>
<evidence type="ECO:0000259" key="1">
    <source>
        <dbReference type="Pfam" id="PF01272"/>
    </source>
</evidence>
<dbReference type="PANTHER" id="PTHR30437">
    <property type="entry name" value="TRANSCRIPTION ELONGATION FACTOR GREA"/>
    <property type="match status" value="1"/>
</dbReference>
<dbReference type="Proteomes" id="UP000029999">
    <property type="component" value="Unassembled WGS sequence"/>
</dbReference>
<dbReference type="AlphaFoldDB" id="A0A0A0BEC2"/>
<dbReference type="STRING" id="392484.LP43_2140"/>
<dbReference type="InterPro" id="IPR029462">
    <property type="entry name" value="Rnk_N"/>
</dbReference>
<dbReference type="Pfam" id="PF01272">
    <property type="entry name" value="GreA_GreB"/>
    <property type="match status" value="1"/>
</dbReference>
<evidence type="ECO:0000313" key="4">
    <source>
        <dbReference type="Proteomes" id="UP000029999"/>
    </source>
</evidence>
<accession>A0A0A0BEC2</accession>